<gene>
    <name evidence="1" type="ORF">GMARGA_LOCUS32704</name>
</gene>
<comment type="caution">
    <text evidence="1">The sequence shown here is derived from an EMBL/GenBank/DDBJ whole genome shotgun (WGS) entry which is preliminary data.</text>
</comment>
<dbReference type="Proteomes" id="UP000789901">
    <property type="component" value="Unassembled WGS sequence"/>
</dbReference>
<accession>A0ABN7WP07</accession>
<reference evidence="1 2" key="1">
    <citation type="submission" date="2021-06" db="EMBL/GenBank/DDBJ databases">
        <authorList>
            <person name="Kallberg Y."/>
            <person name="Tangrot J."/>
            <person name="Rosling A."/>
        </authorList>
    </citation>
    <scope>NUCLEOTIDE SEQUENCE [LARGE SCALE GENOMIC DNA]</scope>
    <source>
        <strain evidence="1 2">120-4 pot B 10/14</strain>
    </source>
</reference>
<proteinExistence type="predicted"/>
<organism evidence="1 2">
    <name type="scientific">Gigaspora margarita</name>
    <dbReference type="NCBI Taxonomy" id="4874"/>
    <lineage>
        <taxon>Eukaryota</taxon>
        <taxon>Fungi</taxon>
        <taxon>Fungi incertae sedis</taxon>
        <taxon>Mucoromycota</taxon>
        <taxon>Glomeromycotina</taxon>
        <taxon>Glomeromycetes</taxon>
        <taxon>Diversisporales</taxon>
        <taxon>Gigasporaceae</taxon>
        <taxon>Gigaspora</taxon>
    </lineage>
</organism>
<feature type="non-terminal residue" evidence="1">
    <location>
        <position position="1"/>
    </location>
</feature>
<evidence type="ECO:0000313" key="2">
    <source>
        <dbReference type="Proteomes" id="UP000789901"/>
    </source>
</evidence>
<dbReference type="EMBL" id="CAJVQB010052010">
    <property type="protein sequence ID" value="CAG8835708.1"/>
    <property type="molecule type" value="Genomic_DNA"/>
</dbReference>
<sequence>DNIEVTVLQEETSLTSEAMSLKSNTDIFDSKIVVRSHIFPSQNSALLFVYDSEKHKEQINMSEKTEPLLRCLKSFIW</sequence>
<keyword evidence="2" id="KW-1185">Reference proteome</keyword>
<protein>
    <submittedName>
        <fullName evidence="1">19285_t:CDS:1</fullName>
    </submittedName>
</protein>
<evidence type="ECO:0000313" key="1">
    <source>
        <dbReference type="EMBL" id="CAG8835708.1"/>
    </source>
</evidence>
<name>A0ABN7WP07_GIGMA</name>